<evidence type="ECO:0000313" key="2">
    <source>
        <dbReference type="EMBL" id="PJL24266.1"/>
    </source>
</evidence>
<reference evidence="2 3" key="1">
    <citation type="journal article" date="2017" name="Front. Microbiol.">
        <title>Double-Face Meets the Bacterial World: The Opportunistic Pathogen Stenotrophomonas maltophilia.</title>
        <authorList>
            <person name="Lira F."/>
            <person name="Berg G."/>
            <person name="Martinez J.L."/>
        </authorList>
    </citation>
    <scope>NUCLEOTIDE SEQUENCE [LARGE SCALE GENOMIC DNA]</scope>
    <source>
        <strain evidence="2 3">EA1</strain>
    </source>
</reference>
<comment type="caution">
    <text evidence="2">The sequence shown here is derived from an EMBL/GenBank/DDBJ whole genome shotgun (WGS) entry which is preliminary data.</text>
</comment>
<evidence type="ECO:0008006" key="4">
    <source>
        <dbReference type="Google" id="ProtNLM"/>
    </source>
</evidence>
<evidence type="ECO:0000313" key="3">
    <source>
        <dbReference type="Proteomes" id="UP000230167"/>
    </source>
</evidence>
<feature type="transmembrane region" description="Helical" evidence="1">
    <location>
        <begin position="44"/>
        <end position="63"/>
    </location>
</feature>
<keyword evidence="1" id="KW-1133">Transmembrane helix</keyword>
<dbReference type="EMBL" id="NEQV01000008">
    <property type="protein sequence ID" value="PJL24266.1"/>
    <property type="molecule type" value="Genomic_DNA"/>
</dbReference>
<sequence>MCVVALGDIAGLPLALGLGLTLATCAGALYLADYLLRLRAAGGGLHWLIIFFSTPVLALLCSIGA</sequence>
<dbReference type="Proteomes" id="UP000230167">
    <property type="component" value="Unassembled WGS sequence"/>
</dbReference>
<evidence type="ECO:0000256" key="1">
    <source>
        <dbReference type="SAM" id="Phobius"/>
    </source>
</evidence>
<organism evidence="2 3">
    <name type="scientific">Stenotrophomonas maltophilia</name>
    <name type="common">Pseudomonas maltophilia</name>
    <name type="synonym">Xanthomonas maltophilia</name>
    <dbReference type="NCBI Taxonomy" id="40324"/>
    <lineage>
        <taxon>Bacteria</taxon>
        <taxon>Pseudomonadati</taxon>
        <taxon>Pseudomonadota</taxon>
        <taxon>Gammaproteobacteria</taxon>
        <taxon>Lysobacterales</taxon>
        <taxon>Lysobacteraceae</taxon>
        <taxon>Stenotrophomonas</taxon>
        <taxon>Stenotrophomonas maltophilia group</taxon>
    </lineage>
</organism>
<keyword evidence="1" id="KW-0472">Membrane</keyword>
<name>A0A2J0U5L9_STEMA</name>
<feature type="transmembrane region" description="Helical" evidence="1">
    <location>
        <begin position="12"/>
        <end position="32"/>
    </location>
</feature>
<keyword evidence="1" id="KW-0812">Transmembrane</keyword>
<proteinExistence type="predicted"/>
<dbReference type="AlphaFoldDB" id="A0A2J0U5L9"/>
<protein>
    <recommendedName>
        <fullName evidence="4">Transmembrane protein</fullName>
    </recommendedName>
</protein>
<gene>
    <name evidence="2" type="ORF">B9Y64_19955</name>
</gene>
<accession>A0A2J0U5L9</accession>